<dbReference type="Proteomes" id="UP001146120">
    <property type="component" value="Unassembled WGS sequence"/>
</dbReference>
<evidence type="ECO:0000313" key="1">
    <source>
        <dbReference type="EMBL" id="DAZ96940.1"/>
    </source>
</evidence>
<dbReference type="AlphaFoldDB" id="A0AAV2YSF3"/>
<evidence type="ECO:0000313" key="2">
    <source>
        <dbReference type="Proteomes" id="UP001146120"/>
    </source>
</evidence>
<protein>
    <submittedName>
        <fullName evidence="1">Uncharacterized protein</fullName>
    </submittedName>
</protein>
<accession>A0AAV2YSF3</accession>
<name>A0AAV2YSF3_9STRA</name>
<comment type="caution">
    <text evidence="1">The sequence shown here is derived from an EMBL/GenBank/DDBJ whole genome shotgun (WGS) entry which is preliminary data.</text>
</comment>
<sequence>MAITIQNIFFDAKISDPFLGVLAWQENFASHNIIRVAKNKANKCVVIFSAPLRSIRYMNIR</sequence>
<dbReference type="EMBL" id="DAKRPA010000151">
    <property type="protein sequence ID" value="DAZ96940.1"/>
    <property type="molecule type" value="Genomic_DNA"/>
</dbReference>
<reference evidence="1" key="2">
    <citation type="journal article" date="2023" name="Microbiol Resour">
        <title>Decontamination and Annotation of the Draft Genome Sequence of the Oomycete Lagenidium giganteum ARSEF 373.</title>
        <authorList>
            <person name="Morgan W.R."/>
            <person name="Tartar A."/>
        </authorList>
    </citation>
    <scope>NUCLEOTIDE SEQUENCE</scope>
    <source>
        <strain evidence="1">ARSEF 373</strain>
    </source>
</reference>
<proteinExistence type="predicted"/>
<gene>
    <name evidence="1" type="ORF">N0F65_012043</name>
</gene>
<organism evidence="1 2">
    <name type="scientific">Lagenidium giganteum</name>
    <dbReference type="NCBI Taxonomy" id="4803"/>
    <lineage>
        <taxon>Eukaryota</taxon>
        <taxon>Sar</taxon>
        <taxon>Stramenopiles</taxon>
        <taxon>Oomycota</taxon>
        <taxon>Peronosporomycetes</taxon>
        <taxon>Pythiales</taxon>
        <taxon>Pythiaceae</taxon>
    </lineage>
</organism>
<reference evidence="1" key="1">
    <citation type="submission" date="2022-11" db="EMBL/GenBank/DDBJ databases">
        <authorList>
            <person name="Morgan W.R."/>
            <person name="Tartar A."/>
        </authorList>
    </citation>
    <scope>NUCLEOTIDE SEQUENCE</scope>
    <source>
        <strain evidence="1">ARSEF 373</strain>
    </source>
</reference>
<keyword evidence="2" id="KW-1185">Reference proteome</keyword>